<name>A0ABS1KXK7_9BACT</name>
<feature type="transmembrane region" description="Helical" evidence="10">
    <location>
        <begin position="12"/>
        <end position="31"/>
    </location>
</feature>
<dbReference type="InterPro" id="IPR001185">
    <property type="entry name" value="MS_channel"/>
</dbReference>
<comment type="function">
    <text evidence="10">Channel that opens in response to stretch forces in the membrane lipid bilayer. May participate in the regulation of osmotic pressure changes within the cell.</text>
</comment>
<keyword evidence="9 10" id="KW-0407">Ion channel</keyword>
<dbReference type="InterPro" id="IPR036019">
    <property type="entry name" value="MscL_channel"/>
</dbReference>
<keyword evidence="3 10" id="KW-0813">Transport</keyword>
<dbReference type="Pfam" id="PF01741">
    <property type="entry name" value="MscL"/>
    <property type="match status" value="1"/>
</dbReference>
<dbReference type="SUPFAM" id="SSF81330">
    <property type="entry name" value="Gated mechanosensitive channel"/>
    <property type="match status" value="1"/>
</dbReference>
<protein>
    <recommendedName>
        <fullName evidence="10">Large-conductance mechanosensitive channel</fullName>
    </recommendedName>
</protein>
<keyword evidence="12" id="KW-1185">Reference proteome</keyword>
<evidence type="ECO:0000256" key="2">
    <source>
        <dbReference type="ARBA" id="ARBA00007254"/>
    </source>
</evidence>
<evidence type="ECO:0000313" key="11">
    <source>
        <dbReference type="EMBL" id="MBL0744205.1"/>
    </source>
</evidence>
<dbReference type="InterPro" id="IPR037673">
    <property type="entry name" value="MSC/AndL"/>
</dbReference>
<evidence type="ECO:0000256" key="6">
    <source>
        <dbReference type="ARBA" id="ARBA00022989"/>
    </source>
</evidence>
<evidence type="ECO:0000313" key="12">
    <source>
        <dbReference type="Proteomes" id="UP000613030"/>
    </source>
</evidence>
<comment type="caution">
    <text evidence="11">The sequence shown here is derived from an EMBL/GenBank/DDBJ whole genome shotgun (WGS) entry which is preliminary data.</text>
</comment>
<dbReference type="PANTHER" id="PTHR30266:SF2">
    <property type="entry name" value="LARGE-CONDUCTANCE MECHANOSENSITIVE CHANNEL"/>
    <property type="match status" value="1"/>
</dbReference>
<organism evidence="11 12">
    <name type="scientific">Chryseolinea lacunae</name>
    <dbReference type="NCBI Taxonomy" id="2801331"/>
    <lineage>
        <taxon>Bacteria</taxon>
        <taxon>Pseudomonadati</taxon>
        <taxon>Bacteroidota</taxon>
        <taxon>Cytophagia</taxon>
        <taxon>Cytophagales</taxon>
        <taxon>Fulvivirgaceae</taxon>
        <taxon>Chryseolinea</taxon>
    </lineage>
</organism>
<keyword evidence="4 10" id="KW-1003">Cell membrane</keyword>
<dbReference type="NCBIfam" id="TIGR00220">
    <property type="entry name" value="mscL"/>
    <property type="match status" value="1"/>
</dbReference>
<dbReference type="Proteomes" id="UP000613030">
    <property type="component" value="Unassembled WGS sequence"/>
</dbReference>
<evidence type="ECO:0000256" key="3">
    <source>
        <dbReference type="ARBA" id="ARBA00022448"/>
    </source>
</evidence>
<gene>
    <name evidence="10 11" type="primary">mscL</name>
    <name evidence="11" type="ORF">JI741_23440</name>
</gene>
<keyword evidence="8 10" id="KW-0472">Membrane</keyword>
<dbReference type="InterPro" id="IPR019823">
    <property type="entry name" value="Mechanosensitive_channel_CS"/>
</dbReference>
<dbReference type="NCBIfam" id="NF010557">
    <property type="entry name" value="PRK13952.1"/>
    <property type="match status" value="1"/>
</dbReference>
<evidence type="ECO:0000256" key="1">
    <source>
        <dbReference type="ARBA" id="ARBA00004651"/>
    </source>
</evidence>
<comment type="subunit">
    <text evidence="10">Homopentamer.</text>
</comment>
<keyword evidence="6 10" id="KW-1133">Transmembrane helix</keyword>
<comment type="similarity">
    <text evidence="2 10">Belongs to the MscL family.</text>
</comment>
<evidence type="ECO:0000256" key="8">
    <source>
        <dbReference type="ARBA" id="ARBA00023136"/>
    </source>
</evidence>
<evidence type="ECO:0000256" key="4">
    <source>
        <dbReference type="ARBA" id="ARBA00022475"/>
    </source>
</evidence>
<evidence type="ECO:0000256" key="5">
    <source>
        <dbReference type="ARBA" id="ARBA00022692"/>
    </source>
</evidence>
<dbReference type="HAMAP" id="MF_00115">
    <property type="entry name" value="MscL"/>
    <property type="match status" value="1"/>
</dbReference>
<sequence length="145" mass="15606">MLKQFKEFALRGNVMDLAVGVIIGAAFGTIVNSVVNDLIMPLVGIAFKADFSNLYIPLSEKVINALSADPNLPLAKAKELGPVFAWGNFLTVVINFVILAFIIFLIVKGMNAMKKKDAEKPAAPAPPSPDVLLLTEIRDLLKAKA</sequence>
<dbReference type="PROSITE" id="PS01327">
    <property type="entry name" value="MSCL"/>
    <property type="match status" value="1"/>
</dbReference>
<proteinExistence type="inferred from homology"/>
<dbReference type="PANTHER" id="PTHR30266">
    <property type="entry name" value="MECHANOSENSITIVE CHANNEL MSCL"/>
    <property type="match status" value="1"/>
</dbReference>
<feature type="transmembrane region" description="Helical" evidence="10">
    <location>
        <begin position="83"/>
        <end position="107"/>
    </location>
</feature>
<dbReference type="EMBL" id="JAERRB010000010">
    <property type="protein sequence ID" value="MBL0744205.1"/>
    <property type="molecule type" value="Genomic_DNA"/>
</dbReference>
<keyword evidence="5 10" id="KW-0812">Transmembrane</keyword>
<accession>A0ABS1KXK7</accession>
<dbReference type="PRINTS" id="PR01264">
    <property type="entry name" value="MECHCHANNEL"/>
</dbReference>
<comment type="subcellular location">
    <subcellularLocation>
        <location evidence="1 10">Cell membrane</location>
        <topology evidence="1 10">Multi-pass membrane protein</topology>
    </subcellularLocation>
</comment>
<keyword evidence="7 10" id="KW-0406">Ion transport</keyword>
<evidence type="ECO:0000256" key="7">
    <source>
        <dbReference type="ARBA" id="ARBA00023065"/>
    </source>
</evidence>
<reference evidence="11 12" key="1">
    <citation type="submission" date="2021-01" db="EMBL/GenBank/DDBJ databases">
        <title>Chryseolinea sp. Jin1 Genome sequencing and assembly.</title>
        <authorList>
            <person name="Kim I."/>
        </authorList>
    </citation>
    <scope>NUCLEOTIDE SEQUENCE [LARGE SCALE GENOMIC DNA]</scope>
    <source>
        <strain evidence="11 12">Jin1</strain>
    </source>
</reference>
<evidence type="ECO:0000256" key="10">
    <source>
        <dbReference type="HAMAP-Rule" id="MF_00115"/>
    </source>
</evidence>
<dbReference type="RefSeq" id="WP_202013863.1">
    <property type="nucleotide sequence ID" value="NZ_JAERRB010000010.1"/>
</dbReference>
<dbReference type="Gene3D" id="1.10.1200.120">
    <property type="entry name" value="Large-conductance mechanosensitive channel, MscL, domain 1"/>
    <property type="match status" value="1"/>
</dbReference>
<evidence type="ECO:0000256" key="9">
    <source>
        <dbReference type="ARBA" id="ARBA00023303"/>
    </source>
</evidence>